<evidence type="ECO:0000313" key="1">
    <source>
        <dbReference type="EMBL" id="QJA69565.1"/>
    </source>
</evidence>
<dbReference type="AlphaFoldDB" id="A0A6M3JKA8"/>
<organism evidence="1">
    <name type="scientific">viral metagenome</name>
    <dbReference type="NCBI Taxonomy" id="1070528"/>
    <lineage>
        <taxon>unclassified sequences</taxon>
        <taxon>metagenomes</taxon>
        <taxon>organismal metagenomes</taxon>
    </lineage>
</organism>
<dbReference type="InterPro" id="IPR027417">
    <property type="entry name" value="P-loop_NTPase"/>
</dbReference>
<proteinExistence type="predicted"/>
<dbReference type="Gene3D" id="3.40.50.300">
    <property type="entry name" value="P-loop containing nucleotide triphosphate hydrolases"/>
    <property type="match status" value="1"/>
</dbReference>
<dbReference type="SUPFAM" id="SSF52540">
    <property type="entry name" value="P-loop containing nucleoside triphosphate hydrolases"/>
    <property type="match status" value="1"/>
</dbReference>
<protein>
    <submittedName>
        <fullName evidence="1">Putative ATPase domain containing protein</fullName>
    </submittedName>
</protein>
<dbReference type="Pfam" id="PF13481">
    <property type="entry name" value="AAA_25"/>
    <property type="match status" value="1"/>
</dbReference>
<sequence>MRPGLWIVDPETGEDRFIYYNELEEETIQPFLTPIGGFIFQADLFVRKKLPESPFYLRGWLPKRGKAYLYAPAKSGKSYLSMQLARCVGCGEDFLGIPTTKGSALYIQFELGEEILQHRMREETKKDYQNVYVGTTFSMKLDTKYGQERLWKAMEAVEPNVLILDPKIKMISGDENETHEMQPICDFLDSLIEGFNCSLLIIDHAGKDTSRRGRGSSIWEGWADSYIRMKRVSKKGEPLRVKIEPEFLRHASLPPNPIEAVLGDDFEFHVVSSAPTVKEEVSAYIEKCRQIVTPAQLFNEKIGSNTSVYQALGELEEEGKIEKVKRGEYKWKGGK</sequence>
<name>A0A6M3JKA8_9ZZZZ</name>
<dbReference type="EMBL" id="MT141716">
    <property type="protein sequence ID" value="QJA69565.1"/>
    <property type="molecule type" value="Genomic_DNA"/>
</dbReference>
<reference evidence="1" key="1">
    <citation type="submission" date="2020-03" db="EMBL/GenBank/DDBJ databases">
        <title>The deep terrestrial virosphere.</title>
        <authorList>
            <person name="Holmfeldt K."/>
            <person name="Nilsson E."/>
            <person name="Simone D."/>
            <person name="Lopez-Fernandez M."/>
            <person name="Wu X."/>
            <person name="de Brujin I."/>
            <person name="Lundin D."/>
            <person name="Andersson A."/>
            <person name="Bertilsson S."/>
            <person name="Dopson M."/>
        </authorList>
    </citation>
    <scope>NUCLEOTIDE SEQUENCE</scope>
    <source>
        <strain evidence="1">MM415A04484</strain>
    </source>
</reference>
<accession>A0A6M3JKA8</accession>
<gene>
    <name evidence="1" type="ORF">MM415A04484_0010</name>
</gene>